<organism evidence="2 3">
    <name type="scientific">Candidatus Bealeia paramacronuclearis</name>
    <dbReference type="NCBI Taxonomy" id="1921001"/>
    <lineage>
        <taxon>Bacteria</taxon>
        <taxon>Pseudomonadati</taxon>
        <taxon>Pseudomonadota</taxon>
        <taxon>Alphaproteobacteria</taxon>
        <taxon>Holosporales</taxon>
        <taxon>Holosporaceae</taxon>
        <taxon>Candidatus Bealeia</taxon>
    </lineage>
</organism>
<evidence type="ECO:0000256" key="1">
    <source>
        <dbReference type="SAM" id="Phobius"/>
    </source>
</evidence>
<reference evidence="2 3" key="1">
    <citation type="journal article" date="2024" name="Environ. Microbiol.">
        <title>Novel evolutionary insights on the interactions of the Holosporales (Alphaproteobacteria) with eukaryotic hosts from comparative genomics.</title>
        <authorList>
            <person name="Giovannini M."/>
            <person name="Petroni G."/>
            <person name="Castelli M."/>
        </authorList>
    </citation>
    <scope>NUCLEOTIDE SEQUENCE [LARGE SCALE GENOMIC DNA]</scope>
    <source>
        <strain evidence="2 3">US_Bl 15I1</strain>
    </source>
</reference>
<feature type="transmembrane region" description="Helical" evidence="1">
    <location>
        <begin position="21"/>
        <end position="41"/>
    </location>
</feature>
<dbReference type="RefSeq" id="WP_331256041.1">
    <property type="nucleotide sequence ID" value="NZ_CP133270.1"/>
</dbReference>
<dbReference type="Proteomes" id="UP001330434">
    <property type="component" value="Chromosome"/>
</dbReference>
<sequence>MLKYSSKMYVFKFCVKGVSIMFLNLFFSFFVMFGLIIQPLGAMEITSSDNEKENQENMTKRKFDIYEREISQDNSNIQKKFKTEKKTVRFSEKTINGDFIQSPSETLPQKMGTLDDVVQNYIPKENHSLKIIKGQPKLIPNESIQNKLKIKMVSLLSSTIKDETWEWGFNVLARFWGLETEAYKMSLDVKDETILSYIDCGLKAILEDADGYDEFFDDHFKHIRKNAYNEWKNASIESLTDSKSRKTFTLSKDVFNQYGITRTSYDKSLTREEKEKNTAEFLKKKKEILKKKSDAYFKRYDKRHKNARDLINFHFAPEIKSDSESESDSDSDSDSVLAMNYKLVMSTSQFALKDSDGEIQPISDEDTFTTCDQRRLLLISLKMFLYRPVSWEEKSFFNDFFELFLKNNELKE</sequence>
<gene>
    <name evidence="2" type="ORF">Bealeia1_01468</name>
</gene>
<evidence type="ECO:0000313" key="2">
    <source>
        <dbReference type="EMBL" id="WVX67269.1"/>
    </source>
</evidence>
<evidence type="ECO:0000313" key="3">
    <source>
        <dbReference type="Proteomes" id="UP001330434"/>
    </source>
</evidence>
<keyword evidence="1" id="KW-0472">Membrane</keyword>
<name>A0ABZ2C485_9PROT</name>
<accession>A0ABZ2C485</accession>
<keyword evidence="1" id="KW-0812">Transmembrane</keyword>
<proteinExistence type="predicted"/>
<protein>
    <submittedName>
        <fullName evidence="2">Uncharacterized protein</fullName>
    </submittedName>
</protein>
<dbReference type="EMBL" id="CP133270">
    <property type="protein sequence ID" value="WVX67269.1"/>
    <property type="molecule type" value="Genomic_DNA"/>
</dbReference>
<keyword evidence="3" id="KW-1185">Reference proteome</keyword>
<keyword evidence="1" id="KW-1133">Transmembrane helix</keyword>